<dbReference type="Gene3D" id="1.10.287.130">
    <property type="match status" value="1"/>
</dbReference>
<dbReference type="SUPFAM" id="SSF55874">
    <property type="entry name" value="ATPase domain of HSP90 chaperone/DNA topoisomerase II/histidine kinase"/>
    <property type="match status" value="1"/>
</dbReference>
<dbReference type="SUPFAM" id="SSF47384">
    <property type="entry name" value="Homodimeric domain of signal transducing histidine kinase"/>
    <property type="match status" value="1"/>
</dbReference>
<reference evidence="7 8" key="1">
    <citation type="submission" date="2016-07" db="EMBL/GenBank/DDBJ databases">
        <title>Genomic analysis of zinc-resistant bacterium Mucilaginibacter pedocola TBZ30.</title>
        <authorList>
            <person name="Huang J."/>
            <person name="Tang J."/>
        </authorList>
    </citation>
    <scope>NUCLEOTIDE SEQUENCE [LARGE SCALE GENOMIC DNA]</scope>
    <source>
        <strain evidence="7 8">TBZ30</strain>
    </source>
</reference>
<keyword evidence="8" id="KW-1185">Reference proteome</keyword>
<dbReference type="Gene3D" id="3.30.565.10">
    <property type="entry name" value="Histidine kinase-like ATPase, C-terminal domain"/>
    <property type="match status" value="1"/>
</dbReference>
<dbReference type="CDD" id="cd00082">
    <property type="entry name" value="HisKA"/>
    <property type="match status" value="1"/>
</dbReference>
<accession>A0A1S9PHI1</accession>
<dbReference type="InterPro" id="IPR004358">
    <property type="entry name" value="Sig_transdc_His_kin-like_C"/>
</dbReference>
<comment type="catalytic activity">
    <reaction evidence="1">
        <text>ATP + protein L-histidine = ADP + protein N-phospho-L-histidine.</text>
        <dbReference type="EC" id="2.7.13.3"/>
    </reaction>
</comment>
<evidence type="ECO:0000256" key="4">
    <source>
        <dbReference type="SAM" id="Coils"/>
    </source>
</evidence>
<dbReference type="STRING" id="1792845.BC343_25780"/>
<evidence type="ECO:0000256" key="3">
    <source>
        <dbReference type="ARBA" id="ARBA00022553"/>
    </source>
</evidence>
<feature type="domain" description="Histidine kinase" evidence="6">
    <location>
        <begin position="462"/>
        <end position="701"/>
    </location>
</feature>
<dbReference type="PANTHER" id="PTHR43065:SF42">
    <property type="entry name" value="TWO-COMPONENT SENSOR PPRA"/>
    <property type="match status" value="1"/>
</dbReference>
<evidence type="ECO:0000313" key="7">
    <source>
        <dbReference type="EMBL" id="OOQ60426.1"/>
    </source>
</evidence>
<protein>
    <recommendedName>
        <fullName evidence="2">histidine kinase</fullName>
        <ecNumber evidence="2">2.7.13.3</ecNumber>
    </recommendedName>
</protein>
<dbReference type="Proteomes" id="UP000189739">
    <property type="component" value="Unassembled WGS sequence"/>
</dbReference>
<feature type="transmembrane region" description="Helical" evidence="5">
    <location>
        <begin position="374"/>
        <end position="392"/>
    </location>
</feature>
<dbReference type="PRINTS" id="PR00344">
    <property type="entry name" value="BCTRLSENSOR"/>
</dbReference>
<feature type="coiled-coil region" evidence="4">
    <location>
        <begin position="405"/>
        <end position="453"/>
    </location>
</feature>
<keyword evidence="4" id="KW-0175">Coiled coil</keyword>
<dbReference type="InterPro" id="IPR005467">
    <property type="entry name" value="His_kinase_dom"/>
</dbReference>
<dbReference type="PANTHER" id="PTHR43065">
    <property type="entry name" value="SENSOR HISTIDINE KINASE"/>
    <property type="match status" value="1"/>
</dbReference>
<dbReference type="InterPro" id="IPR003661">
    <property type="entry name" value="HisK_dim/P_dom"/>
</dbReference>
<dbReference type="PROSITE" id="PS50109">
    <property type="entry name" value="HIS_KIN"/>
    <property type="match status" value="1"/>
</dbReference>
<sequence length="701" mass="77771">MVASLCLFWGSKVTAQQVQAPVAPAVLPGIMSMPDDTSMVRAFLTFSDTSSALSSQERLYVTSAMRVVAVAKRIGDQKGLISLYDQLFHYYYFTKNDFNTAFDYINYSLQIARKLGAKIETVHALAHVADCYIFIADYAAALESYQEALRILKGVKGSYRLHGEVFMALSIGRLYAVDMKHFGQALPYDLEAISLAASIKDTTLLIRGYDQAARDHYALKDYHAAYRYCRMALSFKGAEEAGFFSSVNNTLGAVYRDAPDSVLATLGVASADRMRKTSMAFKLALSSARRSGYLPDIVESLGNMSGLMAKTKDFGKAYYMHVEYLALKDSLENGSAKRTILQKQLHSEFNRQADSLKFRQQLASAELRAKKAQSYYFIGALFILLASLLLVWRSYIKQRKSNTLLSRANGLVSEANAELSRKQAEITGQRDRLTKTLEDLNAAQQQLIQAEKMASLGELTAGIAHEIQNPLNFVNNFSDVSVEMIGESLTEFERGEFEEAKAIIKDLQKNIEKINFHGKRADGIVKSMLEHSRPSAGSRELTDVNKLISEMIELAYQGFRAKDKMFSAELGVDLDEGLPLVPLISQDIGRVIVNLLYNAFYAVRKKKVASSDGYDARVSVNTSYHDGMAFISVIDNGDGVPEVIRDKIMQPFFTTKPTGEGTGLGLSLSYDIVVRAHAGKLFLDHRHLGGTEMVMALPVTR</sequence>
<dbReference type="InterPro" id="IPR036890">
    <property type="entry name" value="HATPase_C_sf"/>
</dbReference>
<dbReference type="InterPro" id="IPR036097">
    <property type="entry name" value="HisK_dim/P_sf"/>
</dbReference>
<dbReference type="AlphaFoldDB" id="A0A1S9PHI1"/>
<dbReference type="EC" id="2.7.13.3" evidence="2"/>
<evidence type="ECO:0000256" key="1">
    <source>
        <dbReference type="ARBA" id="ARBA00000085"/>
    </source>
</evidence>
<keyword evidence="5" id="KW-0472">Membrane</keyword>
<evidence type="ECO:0000256" key="2">
    <source>
        <dbReference type="ARBA" id="ARBA00012438"/>
    </source>
</evidence>
<dbReference type="InterPro" id="IPR003594">
    <property type="entry name" value="HATPase_dom"/>
</dbReference>
<name>A0A1S9PHI1_9SPHI</name>
<keyword evidence="5" id="KW-1133">Transmembrane helix</keyword>
<gene>
    <name evidence="7" type="ORF">BC343_25780</name>
</gene>
<evidence type="ECO:0000313" key="8">
    <source>
        <dbReference type="Proteomes" id="UP000189739"/>
    </source>
</evidence>
<evidence type="ECO:0000256" key="5">
    <source>
        <dbReference type="SAM" id="Phobius"/>
    </source>
</evidence>
<proteinExistence type="predicted"/>
<dbReference type="EMBL" id="MBTF01000007">
    <property type="protein sequence ID" value="OOQ60426.1"/>
    <property type="molecule type" value="Genomic_DNA"/>
</dbReference>
<comment type="caution">
    <text evidence="7">The sequence shown here is derived from an EMBL/GenBank/DDBJ whole genome shotgun (WGS) entry which is preliminary data.</text>
</comment>
<dbReference type="Pfam" id="PF02518">
    <property type="entry name" value="HATPase_c"/>
    <property type="match status" value="1"/>
</dbReference>
<dbReference type="InterPro" id="IPR011990">
    <property type="entry name" value="TPR-like_helical_dom_sf"/>
</dbReference>
<keyword evidence="3" id="KW-0597">Phosphoprotein</keyword>
<dbReference type="SUPFAM" id="SSF48452">
    <property type="entry name" value="TPR-like"/>
    <property type="match status" value="1"/>
</dbReference>
<keyword evidence="5" id="KW-0812">Transmembrane</keyword>
<dbReference type="GO" id="GO:0000155">
    <property type="term" value="F:phosphorelay sensor kinase activity"/>
    <property type="evidence" value="ECO:0007669"/>
    <property type="project" value="InterPro"/>
</dbReference>
<dbReference type="SMART" id="SM00387">
    <property type="entry name" value="HATPase_c"/>
    <property type="match status" value="1"/>
</dbReference>
<evidence type="ECO:0000259" key="6">
    <source>
        <dbReference type="PROSITE" id="PS50109"/>
    </source>
</evidence>
<dbReference type="Gene3D" id="1.25.40.10">
    <property type="entry name" value="Tetratricopeptide repeat domain"/>
    <property type="match status" value="1"/>
</dbReference>
<organism evidence="7 8">
    <name type="scientific">Mucilaginibacter pedocola</name>
    <dbReference type="NCBI Taxonomy" id="1792845"/>
    <lineage>
        <taxon>Bacteria</taxon>
        <taxon>Pseudomonadati</taxon>
        <taxon>Bacteroidota</taxon>
        <taxon>Sphingobacteriia</taxon>
        <taxon>Sphingobacteriales</taxon>
        <taxon>Sphingobacteriaceae</taxon>
        <taxon>Mucilaginibacter</taxon>
    </lineage>
</organism>